<evidence type="ECO:0000256" key="11">
    <source>
        <dbReference type="SAM" id="MobiDB-lite"/>
    </source>
</evidence>
<evidence type="ECO:0000313" key="14">
    <source>
        <dbReference type="Proteomes" id="UP000294963"/>
    </source>
</evidence>
<keyword evidence="4" id="KW-0001">2Fe-2S</keyword>
<keyword evidence="6" id="KW-0274">FAD</keyword>
<name>A0A4R1XU64_ACICA</name>
<protein>
    <submittedName>
        <fullName evidence="13">NAD(P)H-dependent nitrite reductase small subunit</fullName>
    </submittedName>
</protein>
<dbReference type="InterPro" id="IPR016156">
    <property type="entry name" value="FAD/NAD-linked_Rdtase_dimer_sf"/>
</dbReference>
<keyword evidence="8" id="KW-0408">Iron</keyword>
<dbReference type="InterPro" id="IPR017941">
    <property type="entry name" value="Rieske_2Fe-2S"/>
</dbReference>
<dbReference type="Gene3D" id="3.50.50.60">
    <property type="entry name" value="FAD/NAD(P)-binding domain"/>
    <property type="match status" value="2"/>
</dbReference>
<dbReference type="InterPro" id="IPR041575">
    <property type="entry name" value="Rubredoxin_C"/>
</dbReference>
<dbReference type="InterPro" id="IPR023753">
    <property type="entry name" value="FAD/NAD-binding_dom"/>
</dbReference>
<dbReference type="GO" id="GO:0008942">
    <property type="term" value="F:nitrite reductase [NAD(P)H] activity"/>
    <property type="evidence" value="ECO:0007669"/>
    <property type="project" value="InterPro"/>
</dbReference>
<dbReference type="GO" id="GO:0042128">
    <property type="term" value="P:nitrate assimilation"/>
    <property type="evidence" value="ECO:0007669"/>
    <property type="project" value="UniProtKB-KW"/>
</dbReference>
<evidence type="ECO:0000256" key="7">
    <source>
        <dbReference type="ARBA" id="ARBA00023002"/>
    </source>
</evidence>
<sequence length="610" mass="66636">MKMSSELSPHSFSHKTSAAQASAPKTRAAENSLPKTSAPKTLAVENSLPKTSAPKILAAENSLPNTSAPETLAPENFSAVSDPTAWVEVCALDQITENTGVAAMIAQTQMALFRVGQEQRVYALSNQDPFSQACVMSRGILGDLQGERVVASPMYKQHFSLATGRCLEDASQHLLVYPCKVVAGTVWVRPQPQKTYLTAATRSTQPLKLVLIGNGLAGMRCLEDVLDMAPHHYQITVIGAEAHGNYNRILLSPLLSGEKHFDDIMLHDPAWYREKGIELIAGDVAVQIKRSLKQVHTQSGRVLDYDRLILATGSRPFIPPLPGTDLQGVYPFRNIQDVQGMLQSCASGRHAVVIGGGLLGLEAAYGLHQRGMQVTVIHLMDRIMERQLDQRASQMLQQSLEQRGIQILTSAQTQALLGEVGHVRQVQLKDGGLMTADMVVFAVGIRPEINLAQAAGLACERGILVNDTMQSFDPSIYAVGECIQHRGQTYGLVEPLWGQAFVCASHLAEHGSLSFKAPTMPTQLKVSGVEVFSAGQFDPSEPHEDIILNDEKRQIYKRIILQQDRVIGAVLFGDTEDGAWYAELIADQTPITAIRHKLLFGRDFAMKQAR</sequence>
<comment type="similarity">
    <text evidence="2">Belongs to the FAD-dependent oxidoreductase family.</text>
</comment>
<dbReference type="SUPFAM" id="SSF50022">
    <property type="entry name" value="ISP domain"/>
    <property type="match status" value="1"/>
</dbReference>
<organism evidence="13 14">
    <name type="scientific">Acinetobacter calcoaceticus</name>
    <dbReference type="NCBI Taxonomy" id="471"/>
    <lineage>
        <taxon>Bacteria</taxon>
        <taxon>Pseudomonadati</taxon>
        <taxon>Pseudomonadota</taxon>
        <taxon>Gammaproteobacteria</taxon>
        <taxon>Moraxellales</taxon>
        <taxon>Moraxellaceae</taxon>
        <taxon>Acinetobacter</taxon>
        <taxon>Acinetobacter calcoaceticus/baumannii complex</taxon>
    </lineage>
</organism>
<dbReference type="PROSITE" id="PS51296">
    <property type="entry name" value="RIESKE"/>
    <property type="match status" value="1"/>
</dbReference>
<dbReference type="InterPro" id="IPR012748">
    <property type="entry name" value="Rieske-like_NirD"/>
</dbReference>
<evidence type="ECO:0000256" key="3">
    <source>
        <dbReference type="ARBA" id="ARBA00022630"/>
    </source>
</evidence>
<dbReference type="GO" id="GO:0051537">
    <property type="term" value="F:2 iron, 2 sulfur cluster binding"/>
    <property type="evidence" value="ECO:0007669"/>
    <property type="project" value="UniProtKB-KW"/>
</dbReference>
<dbReference type="Gene3D" id="2.102.10.10">
    <property type="entry name" value="Rieske [2Fe-2S] iron-sulphur domain"/>
    <property type="match status" value="1"/>
</dbReference>
<evidence type="ECO:0000259" key="12">
    <source>
        <dbReference type="PROSITE" id="PS51296"/>
    </source>
</evidence>
<evidence type="ECO:0000256" key="5">
    <source>
        <dbReference type="ARBA" id="ARBA00022723"/>
    </source>
</evidence>
<dbReference type="Pfam" id="PF07992">
    <property type="entry name" value="Pyr_redox_2"/>
    <property type="match status" value="1"/>
</dbReference>
<dbReference type="PANTHER" id="PTHR43429">
    <property type="entry name" value="PYRIDINE NUCLEOTIDE-DISULFIDE OXIDOREDUCTASE DOMAIN-CONTAINING"/>
    <property type="match status" value="1"/>
</dbReference>
<dbReference type="PRINTS" id="PR00411">
    <property type="entry name" value="PNDRDTASEI"/>
</dbReference>
<keyword evidence="7" id="KW-0560">Oxidoreductase</keyword>
<reference evidence="13 14" key="1">
    <citation type="submission" date="2019-03" db="EMBL/GenBank/DDBJ databases">
        <title>Genomic analyses of the natural microbiome of Caenorhabditis elegans.</title>
        <authorList>
            <person name="Samuel B."/>
        </authorList>
    </citation>
    <scope>NUCLEOTIDE SEQUENCE [LARGE SCALE GENOMIC DNA]</scope>
    <source>
        <strain evidence="13 14">JUb89</strain>
    </source>
</reference>
<dbReference type="InterPro" id="IPR036922">
    <property type="entry name" value="Rieske_2Fe-2S_sf"/>
</dbReference>
<evidence type="ECO:0000256" key="1">
    <source>
        <dbReference type="ARBA" id="ARBA00001974"/>
    </source>
</evidence>
<dbReference type="Proteomes" id="UP000294963">
    <property type="component" value="Unassembled WGS sequence"/>
</dbReference>
<dbReference type="SUPFAM" id="SSF51905">
    <property type="entry name" value="FAD/NAD(P)-binding domain"/>
    <property type="match status" value="2"/>
</dbReference>
<dbReference type="PROSITE" id="PS51300">
    <property type="entry name" value="NIRD"/>
    <property type="match status" value="1"/>
</dbReference>
<proteinExistence type="inferred from homology"/>
<keyword evidence="5" id="KW-0479">Metal-binding</keyword>
<dbReference type="PRINTS" id="PR00368">
    <property type="entry name" value="FADPNR"/>
</dbReference>
<dbReference type="Gene3D" id="3.30.390.30">
    <property type="match status" value="1"/>
</dbReference>
<dbReference type="NCBIfam" id="TIGR02378">
    <property type="entry name" value="nirD_assim_sml"/>
    <property type="match status" value="1"/>
</dbReference>
<feature type="compositionally biased region" description="Polar residues" evidence="11">
    <location>
        <begin position="1"/>
        <end position="20"/>
    </location>
</feature>
<gene>
    <name evidence="13" type="ORF">EC844_10810</name>
</gene>
<dbReference type="PANTHER" id="PTHR43429:SF3">
    <property type="entry name" value="NITRITE REDUCTASE [NAD(P)H]"/>
    <property type="match status" value="1"/>
</dbReference>
<keyword evidence="9" id="KW-0411">Iron-sulfur</keyword>
<dbReference type="Pfam" id="PF13806">
    <property type="entry name" value="Rieske_2"/>
    <property type="match status" value="1"/>
</dbReference>
<dbReference type="CDD" id="cd03529">
    <property type="entry name" value="Rieske_NirD"/>
    <property type="match status" value="1"/>
</dbReference>
<comment type="cofactor">
    <cofactor evidence="1">
        <name>FAD</name>
        <dbReference type="ChEBI" id="CHEBI:57692"/>
    </cofactor>
</comment>
<evidence type="ECO:0000313" key="13">
    <source>
        <dbReference type="EMBL" id="TCM67496.1"/>
    </source>
</evidence>
<dbReference type="AlphaFoldDB" id="A0A4R1XU64"/>
<evidence type="ECO:0000256" key="10">
    <source>
        <dbReference type="ARBA" id="ARBA00023063"/>
    </source>
</evidence>
<dbReference type="Pfam" id="PF18267">
    <property type="entry name" value="Rubredoxin_C"/>
    <property type="match status" value="1"/>
</dbReference>
<evidence type="ECO:0000256" key="4">
    <source>
        <dbReference type="ARBA" id="ARBA00022714"/>
    </source>
</evidence>
<feature type="region of interest" description="Disordered" evidence="11">
    <location>
        <begin position="1"/>
        <end position="47"/>
    </location>
</feature>
<evidence type="ECO:0000256" key="2">
    <source>
        <dbReference type="ARBA" id="ARBA00006442"/>
    </source>
</evidence>
<evidence type="ECO:0000256" key="6">
    <source>
        <dbReference type="ARBA" id="ARBA00022827"/>
    </source>
</evidence>
<keyword evidence="3" id="KW-0285">Flavoprotein</keyword>
<evidence type="ECO:0000256" key="9">
    <source>
        <dbReference type="ARBA" id="ARBA00023014"/>
    </source>
</evidence>
<dbReference type="InterPro" id="IPR050260">
    <property type="entry name" value="FAD-bd_OxRdtase"/>
</dbReference>
<keyword evidence="14" id="KW-1185">Reference proteome</keyword>
<dbReference type="EMBL" id="SLVJ01000008">
    <property type="protein sequence ID" value="TCM67496.1"/>
    <property type="molecule type" value="Genomic_DNA"/>
</dbReference>
<evidence type="ECO:0000256" key="8">
    <source>
        <dbReference type="ARBA" id="ARBA00023004"/>
    </source>
</evidence>
<feature type="domain" description="Rieske" evidence="12">
    <location>
        <begin position="87"/>
        <end position="188"/>
    </location>
</feature>
<accession>A0A4R1XU64</accession>
<dbReference type="InterPro" id="IPR036188">
    <property type="entry name" value="FAD/NAD-bd_sf"/>
</dbReference>
<keyword evidence="10" id="KW-0534">Nitrate assimilation</keyword>
<comment type="caution">
    <text evidence="13">The sequence shown here is derived from an EMBL/GenBank/DDBJ whole genome shotgun (WGS) entry which is preliminary data.</text>
</comment>
<dbReference type="GO" id="GO:0046872">
    <property type="term" value="F:metal ion binding"/>
    <property type="evidence" value="ECO:0007669"/>
    <property type="project" value="UniProtKB-KW"/>
</dbReference>